<comment type="caution">
    <text evidence="2">The sequence shown here is derived from an EMBL/GenBank/DDBJ whole genome shotgun (WGS) entry which is preliminary data.</text>
</comment>
<dbReference type="Proteomes" id="UP001275315">
    <property type="component" value="Unassembled WGS sequence"/>
</dbReference>
<evidence type="ECO:0008006" key="4">
    <source>
        <dbReference type="Google" id="ProtNLM"/>
    </source>
</evidence>
<proteinExistence type="predicted"/>
<keyword evidence="1" id="KW-0812">Transmembrane</keyword>
<dbReference type="RefSeq" id="WP_320381371.1">
    <property type="nucleotide sequence ID" value="NZ_JAWDIQ010000003.1"/>
</dbReference>
<reference evidence="2 3" key="1">
    <citation type="submission" date="2023-10" db="EMBL/GenBank/DDBJ databases">
        <title>Virgibacillus soli CC-YMP-6 genome.</title>
        <authorList>
            <person name="Miliotis G."/>
            <person name="Sengupta P."/>
            <person name="Hameed A."/>
            <person name="Chuvochina M."/>
            <person name="Mcdonagh F."/>
            <person name="Simpson A.C."/>
            <person name="Singh N.K."/>
            <person name="Rekha P.D."/>
            <person name="Raman K."/>
            <person name="Hugenholtz P."/>
            <person name="Venkateswaran K."/>
        </authorList>
    </citation>
    <scope>NUCLEOTIDE SEQUENCE [LARGE SCALE GENOMIC DNA]</scope>
    <source>
        <strain evidence="2 3">CC-YMP-6</strain>
    </source>
</reference>
<keyword evidence="1" id="KW-0472">Membrane</keyword>
<evidence type="ECO:0000313" key="2">
    <source>
        <dbReference type="EMBL" id="MDY0410485.1"/>
    </source>
</evidence>
<gene>
    <name evidence="2" type="ORF">RWD45_20535</name>
</gene>
<keyword evidence="1" id="KW-1133">Transmembrane helix</keyword>
<accession>A0ABU5CYC6</accession>
<organism evidence="2 3">
    <name type="scientific">Paracerasibacillus soli</name>
    <dbReference type="NCBI Taxonomy" id="480284"/>
    <lineage>
        <taxon>Bacteria</taxon>
        <taxon>Bacillati</taxon>
        <taxon>Bacillota</taxon>
        <taxon>Bacilli</taxon>
        <taxon>Bacillales</taxon>
        <taxon>Bacillaceae</taxon>
        <taxon>Paracerasibacillus</taxon>
    </lineage>
</organism>
<dbReference type="EMBL" id="JAWDIQ010000003">
    <property type="protein sequence ID" value="MDY0410485.1"/>
    <property type="molecule type" value="Genomic_DNA"/>
</dbReference>
<keyword evidence="3" id="KW-1185">Reference proteome</keyword>
<protein>
    <recommendedName>
        <fullName evidence="4">Rod shape-determining protein RodA</fullName>
    </recommendedName>
</protein>
<name>A0ABU5CYC6_9BACI</name>
<evidence type="ECO:0000313" key="3">
    <source>
        <dbReference type="Proteomes" id="UP001275315"/>
    </source>
</evidence>
<sequence length="58" mass="6665">MTHKQSHFTRYDLIILIMCFMAVSLLAIYNAQQLQQYGGSNFVMKQFVGMLLGSCLLF</sequence>
<feature type="transmembrane region" description="Helical" evidence="1">
    <location>
        <begin position="12"/>
        <end position="31"/>
    </location>
</feature>
<evidence type="ECO:0000256" key="1">
    <source>
        <dbReference type="SAM" id="Phobius"/>
    </source>
</evidence>